<evidence type="ECO:0000256" key="19">
    <source>
        <dbReference type="PROSITE-ProRule" id="PRU00076"/>
    </source>
</evidence>
<evidence type="ECO:0000256" key="4">
    <source>
        <dbReference type="ARBA" id="ARBA00022679"/>
    </source>
</evidence>
<keyword evidence="10 18" id="KW-0067">ATP-binding</keyword>
<evidence type="ECO:0000256" key="5">
    <source>
        <dbReference type="ARBA" id="ARBA00022692"/>
    </source>
</evidence>
<evidence type="ECO:0000256" key="9">
    <source>
        <dbReference type="ARBA" id="ARBA00022777"/>
    </source>
</evidence>
<comment type="subcellular location">
    <subcellularLocation>
        <location evidence="1">Cell membrane</location>
        <topology evidence="1">Single-pass type I membrane protein</topology>
    </subcellularLocation>
</comment>
<dbReference type="Proteomes" id="UP000265566">
    <property type="component" value="Chromosome 3"/>
</dbReference>
<dbReference type="FunFam" id="2.90.10.10:FF:000001">
    <property type="entry name" value="G-type lectin S-receptor-like serine/threonine-protein kinase"/>
    <property type="match status" value="1"/>
</dbReference>
<dbReference type="InterPro" id="IPR021820">
    <property type="entry name" value="S-locus_recpt_kinase_C"/>
</dbReference>
<feature type="transmembrane region" description="Helical" evidence="21">
    <location>
        <begin position="432"/>
        <end position="455"/>
    </location>
</feature>
<keyword evidence="14" id="KW-0675">Receptor</keyword>
<dbReference type="Gene3D" id="3.50.4.10">
    <property type="entry name" value="Hepatocyte Growth Factor"/>
    <property type="match status" value="1"/>
</dbReference>
<keyword evidence="19" id="KW-0245">EGF-like domain</keyword>
<dbReference type="SUPFAM" id="SSF56112">
    <property type="entry name" value="Protein kinase-like (PK-like)"/>
    <property type="match status" value="1"/>
</dbReference>
<dbReference type="PANTHER" id="PTHR27002">
    <property type="entry name" value="RECEPTOR-LIKE SERINE/THREONINE-PROTEIN KINASE SD1-8"/>
    <property type="match status" value="1"/>
</dbReference>
<evidence type="ECO:0000313" key="28">
    <source>
        <dbReference type="EMBL" id="RHN66615.1"/>
    </source>
</evidence>
<keyword evidence="11 21" id="KW-1133">Transmembrane helix</keyword>
<dbReference type="Gene3D" id="2.90.10.10">
    <property type="entry name" value="Bulb-type lectin domain"/>
    <property type="match status" value="1"/>
</dbReference>
<dbReference type="PROSITE" id="PS00108">
    <property type="entry name" value="PROTEIN_KINASE_ST"/>
    <property type="match status" value="1"/>
</dbReference>
<evidence type="ECO:0000256" key="14">
    <source>
        <dbReference type="ARBA" id="ARBA00023170"/>
    </source>
</evidence>
<feature type="domain" description="Bulb-type lectin" evidence="25">
    <location>
        <begin position="22"/>
        <end position="144"/>
    </location>
</feature>
<keyword evidence="3 18" id="KW-0723">Serine/threonine-protein kinase</keyword>
<dbReference type="HOGENOM" id="CLU_000288_116_1_1"/>
<evidence type="ECO:0000256" key="6">
    <source>
        <dbReference type="ARBA" id="ARBA00022729"/>
    </source>
</evidence>
<dbReference type="InterPro" id="IPR000742">
    <property type="entry name" value="EGF"/>
</dbReference>
<evidence type="ECO:0000259" key="26">
    <source>
        <dbReference type="PROSITE" id="PS50948"/>
    </source>
</evidence>
<evidence type="ECO:0000256" key="7">
    <source>
        <dbReference type="ARBA" id="ARBA00022734"/>
    </source>
</evidence>
<keyword evidence="12 21" id="KW-0472">Membrane</keyword>
<dbReference type="Pfam" id="PF07714">
    <property type="entry name" value="PK_Tyr_Ser-Thr"/>
    <property type="match status" value="1"/>
</dbReference>
<dbReference type="InterPro" id="IPR000858">
    <property type="entry name" value="S_locus_glycoprot_dom"/>
</dbReference>
<dbReference type="GO" id="GO:0030246">
    <property type="term" value="F:carbohydrate binding"/>
    <property type="evidence" value="ECO:0007669"/>
    <property type="project" value="UniProtKB-KW"/>
</dbReference>
<evidence type="ECO:0000256" key="17">
    <source>
        <dbReference type="ARBA" id="ARBA00048679"/>
    </source>
</evidence>
<evidence type="ECO:0000256" key="10">
    <source>
        <dbReference type="ARBA" id="ARBA00022840"/>
    </source>
</evidence>
<evidence type="ECO:0000256" key="8">
    <source>
        <dbReference type="ARBA" id="ARBA00022741"/>
    </source>
</evidence>
<dbReference type="Pfam" id="PF11883">
    <property type="entry name" value="DUF3403"/>
    <property type="match status" value="1"/>
</dbReference>
<dbReference type="CDD" id="cd01098">
    <property type="entry name" value="PAN_AP_plant"/>
    <property type="match status" value="1"/>
</dbReference>
<comment type="caution">
    <text evidence="19">Lacks conserved residue(s) required for the propagation of feature annotation.</text>
</comment>
<evidence type="ECO:0000313" key="29">
    <source>
        <dbReference type="EnsemblPlants" id="KEH16804"/>
    </source>
</evidence>
<dbReference type="Gramene" id="rna14643">
    <property type="protein sequence ID" value="RHN66615.1"/>
    <property type="gene ID" value="gene14643"/>
</dbReference>
<evidence type="ECO:0000313" key="27">
    <source>
        <dbReference type="EMBL" id="KEH16804.1"/>
    </source>
</evidence>
<keyword evidence="8 18" id="KW-0547">Nucleotide-binding</keyword>
<keyword evidence="5 21" id="KW-0812">Transmembrane</keyword>
<keyword evidence="4 18" id="KW-0808">Transferase</keyword>
<dbReference type="GO" id="GO:0007165">
    <property type="term" value="P:signal transduction"/>
    <property type="evidence" value="ECO:0000318"/>
    <property type="project" value="GO_Central"/>
</dbReference>
<protein>
    <recommendedName>
        <fullName evidence="18">Receptor-like serine/threonine-protein kinase</fullName>
        <ecNumber evidence="18">2.7.11.1</ecNumber>
    </recommendedName>
</protein>
<proteinExistence type="inferred from homology"/>
<gene>
    <name evidence="29" type="primary">25480228</name>
    <name evidence="27" type="ORF">MTR_0090s0020</name>
    <name evidence="28" type="ORF">MtrunA17_Chr3g0093161</name>
</gene>
<dbReference type="SMART" id="SM00220">
    <property type="entry name" value="S_TKc"/>
    <property type="match status" value="1"/>
</dbReference>
<dbReference type="PROSITE" id="PS50011">
    <property type="entry name" value="PROTEIN_KINASE_DOM"/>
    <property type="match status" value="1"/>
</dbReference>
<evidence type="ECO:0000259" key="23">
    <source>
        <dbReference type="PROSITE" id="PS50011"/>
    </source>
</evidence>
<dbReference type="GO" id="GO:0006955">
    <property type="term" value="P:immune response"/>
    <property type="evidence" value="ECO:0000318"/>
    <property type="project" value="GO_Central"/>
</dbReference>
<dbReference type="Pfam" id="PF01453">
    <property type="entry name" value="B_lectin"/>
    <property type="match status" value="1"/>
</dbReference>
<evidence type="ECO:0000256" key="12">
    <source>
        <dbReference type="ARBA" id="ARBA00023136"/>
    </source>
</evidence>
<sequence length="815" mass="91672">MAILPTILVITKLLLFFSKFSFATDTITQSLPDGSTLVSKGGVFELGFFNPGSSTNRYVGIWYKNIPVRRVVWVANRDNPIKDTSSKLIISQDRNLVLLDKNQSLLWSTNATIEKVSSPIAQLLDDGNLVLKNGGEEHFLWQSFDYPCDTILSGMKAGWDKRKDLNRSLVAWKNWDDPSSSDFTSAMVLTPNPESFIWKGLTKLYRTGPWTGPRSSGVIGLTENPLYDYEFVNNQDEVYYLFTLKNSSVVSFVVLNRTLSVRLRLIWISESKTWNVYQTLPQDSCDVYNVCRENGLCMINASPMCRCLDGFIPKSPQQWSAMDWTQGCVRNSNWSCGIKDRDGFKKITGMKLPDTMHSWIDEKMTLDDCKTKCLKNCSCTAYSSLDTSGAGSGCSIWFGDLVDLRVSQSGQDLYVRTDVSDIGDKNANTKTIVLAVSITSSLVLLILLAVTYIYITKTKYKEGIEKTTSSEEKYEDSHEDFELPIFDQDTILNATKNFSFDNKLGEGGFGPVYKGTLLDGQEIAVKRLSRSSGQGLKEFKNEVILCTKLQHRNLVKVVGCCIEGDEKMLIYEYMSNKSLDTFLFDPFQSKLLDWSARFNILFGIARGLLYLHQDSRLRIIHRDLKVSNILLDDDMNPKISDFGMARMCGGDQIEGRTNRIVGTYGYMAPEYATDGLFSIKSDVFSFGVLLLEIISGKKNRALSYHEEDHNLIGYAWRLWKEGIPLKLIDDYLRHSCIESEALRCIQIGLLCLQNHADDRPNMTSVVVMLSSENGLPKPKEPGLLIKKLSTEGEASSGRQTSSSTNEVTISLLDAR</sequence>
<dbReference type="Gene3D" id="3.30.200.20">
    <property type="entry name" value="Phosphorylase Kinase, domain 1"/>
    <property type="match status" value="1"/>
</dbReference>
<reference evidence="29" key="3">
    <citation type="submission" date="2015-06" db="UniProtKB">
        <authorList>
            <consortium name="EnsemblPlants"/>
        </authorList>
    </citation>
    <scope>IDENTIFICATION</scope>
    <source>
        <strain evidence="29">cv. Jemalong A17</strain>
    </source>
</reference>
<dbReference type="GO" id="GO:0048544">
    <property type="term" value="P:recognition of pollen"/>
    <property type="evidence" value="ECO:0007669"/>
    <property type="project" value="InterPro"/>
</dbReference>
<dbReference type="OrthoDB" id="785331at2759"/>
<dbReference type="EnsemblPlants" id="KEH16804">
    <property type="protein sequence ID" value="KEH16804"/>
    <property type="gene ID" value="MTR_0090s0020"/>
</dbReference>
<evidence type="ECO:0000256" key="20">
    <source>
        <dbReference type="SAM" id="MobiDB-lite"/>
    </source>
</evidence>
<evidence type="ECO:0000259" key="25">
    <source>
        <dbReference type="PROSITE" id="PS50927"/>
    </source>
</evidence>
<dbReference type="Gene3D" id="1.10.510.10">
    <property type="entry name" value="Transferase(Phosphotransferase) domain 1"/>
    <property type="match status" value="1"/>
</dbReference>
<comment type="catalytic activity">
    <reaction evidence="17 18">
        <text>L-seryl-[protein] + ATP = O-phospho-L-seryl-[protein] + ADP + H(+)</text>
        <dbReference type="Rhea" id="RHEA:17989"/>
        <dbReference type="Rhea" id="RHEA-COMP:9863"/>
        <dbReference type="Rhea" id="RHEA-COMP:11604"/>
        <dbReference type="ChEBI" id="CHEBI:15378"/>
        <dbReference type="ChEBI" id="CHEBI:29999"/>
        <dbReference type="ChEBI" id="CHEBI:30616"/>
        <dbReference type="ChEBI" id="CHEBI:83421"/>
        <dbReference type="ChEBI" id="CHEBI:456216"/>
        <dbReference type="EC" id="2.7.11.1"/>
    </reaction>
</comment>
<evidence type="ECO:0000259" key="24">
    <source>
        <dbReference type="PROSITE" id="PS50026"/>
    </source>
</evidence>
<dbReference type="PIRSF" id="PIRSF000641">
    <property type="entry name" value="SRK"/>
    <property type="match status" value="1"/>
</dbReference>
<name>A0A072TGW7_MEDTR</name>
<dbReference type="ExpressionAtlas" id="A0A072TGW7">
    <property type="expression patterns" value="differential"/>
</dbReference>
<keyword evidence="2" id="KW-1003">Cell membrane</keyword>
<dbReference type="PROSITE" id="PS50927">
    <property type="entry name" value="BULB_LECTIN"/>
    <property type="match status" value="1"/>
</dbReference>
<dbReference type="AlphaFoldDB" id="A0A072TGW7"/>
<dbReference type="InterPro" id="IPR008271">
    <property type="entry name" value="Ser/Thr_kinase_AS"/>
</dbReference>
<dbReference type="PROSITE" id="PS50026">
    <property type="entry name" value="EGF_3"/>
    <property type="match status" value="1"/>
</dbReference>
<dbReference type="EMBL" id="PSQE01000003">
    <property type="protein sequence ID" value="RHN66615.1"/>
    <property type="molecule type" value="Genomic_DNA"/>
</dbReference>
<reference evidence="27 30" key="1">
    <citation type="journal article" date="2011" name="Nature">
        <title>The Medicago genome provides insight into the evolution of rhizobial symbioses.</title>
        <authorList>
            <person name="Young N.D."/>
            <person name="Debelle F."/>
            <person name="Oldroyd G.E."/>
            <person name="Geurts R."/>
            <person name="Cannon S.B."/>
            <person name="Udvardi M.K."/>
            <person name="Benedito V.A."/>
            <person name="Mayer K.F."/>
            <person name="Gouzy J."/>
            <person name="Schoof H."/>
            <person name="Van de Peer Y."/>
            <person name="Proost S."/>
            <person name="Cook D.R."/>
            <person name="Meyers B.C."/>
            <person name="Spannagl M."/>
            <person name="Cheung F."/>
            <person name="De Mita S."/>
            <person name="Krishnakumar V."/>
            <person name="Gundlach H."/>
            <person name="Zhou S."/>
            <person name="Mudge J."/>
            <person name="Bharti A.K."/>
            <person name="Murray J.D."/>
            <person name="Naoumkina M.A."/>
            <person name="Rosen B."/>
            <person name="Silverstein K.A."/>
            <person name="Tang H."/>
            <person name="Rombauts S."/>
            <person name="Zhao P.X."/>
            <person name="Zhou P."/>
            <person name="Barbe V."/>
            <person name="Bardou P."/>
            <person name="Bechner M."/>
            <person name="Bellec A."/>
            <person name="Berger A."/>
            <person name="Berges H."/>
            <person name="Bidwell S."/>
            <person name="Bisseling T."/>
            <person name="Choisne N."/>
            <person name="Couloux A."/>
            <person name="Denny R."/>
            <person name="Deshpande S."/>
            <person name="Dai X."/>
            <person name="Doyle J.J."/>
            <person name="Dudez A.M."/>
            <person name="Farmer A.D."/>
            <person name="Fouteau S."/>
            <person name="Franken C."/>
            <person name="Gibelin C."/>
            <person name="Gish J."/>
            <person name="Goldstein S."/>
            <person name="Gonzalez A.J."/>
            <person name="Green P.J."/>
            <person name="Hallab A."/>
            <person name="Hartog M."/>
            <person name="Hua A."/>
            <person name="Humphray S.J."/>
            <person name="Jeong D.H."/>
            <person name="Jing Y."/>
            <person name="Jocker A."/>
            <person name="Kenton S.M."/>
            <person name="Kim D.J."/>
            <person name="Klee K."/>
            <person name="Lai H."/>
            <person name="Lang C."/>
            <person name="Lin S."/>
            <person name="Macmil S.L."/>
            <person name="Magdelenat G."/>
            <person name="Matthews L."/>
            <person name="McCorrison J."/>
            <person name="Monaghan E.L."/>
            <person name="Mun J.H."/>
            <person name="Najar F.Z."/>
            <person name="Nicholson C."/>
            <person name="Noirot C."/>
            <person name="O'Bleness M."/>
            <person name="Paule C.R."/>
            <person name="Poulain J."/>
            <person name="Prion F."/>
            <person name="Qin B."/>
            <person name="Qu C."/>
            <person name="Retzel E.F."/>
            <person name="Riddle C."/>
            <person name="Sallet E."/>
            <person name="Samain S."/>
            <person name="Samson N."/>
            <person name="Sanders I."/>
            <person name="Saurat O."/>
            <person name="Scarpelli C."/>
            <person name="Schiex T."/>
            <person name="Segurens B."/>
            <person name="Severin A.J."/>
            <person name="Sherrier D.J."/>
            <person name="Shi R."/>
            <person name="Sims S."/>
            <person name="Singer S.R."/>
            <person name="Sinharoy S."/>
            <person name="Sterck L."/>
            <person name="Viollet A."/>
            <person name="Wang B.B."/>
            <person name="Wang K."/>
            <person name="Wang M."/>
            <person name="Wang X."/>
            <person name="Warfsmann J."/>
            <person name="Weissenbach J."/>
            <person name="White D.D."/>
            <person name="White J.D."/>
            <person name="Wiley G.B."/>
            <person name="Wincker P."/>
            <person name="Xing Y."/>
            <person name="Yang L."/>
            <person name="Yao Z."/>
            <person name="Ying F."/>
            <person name="Zhai J."/>
            <person name="Zhou L."/>
            <person name="Zuber A."/>
            <person name="Denarie J."/>
            <person name="Dixon R.A."/>
            <person name="May G.D."/>
            <person name="Schwartz D.C."/>
            <person name="Rogers J."/>
            <person name="Quetier F."/>
            <person name="Town C.D."/>
            <person name="Roe B.A."/>
        </authorList>
    </citation>
    <scope>NUCLEOTIDE SEQUENCE [LARGE SCALE GENOMIC DNA]</scope>
    <source>
        <strain evidence="27">A17</strain>
        <strain evidence="29 30">cv. Jemalong A17</strain>
    </source>
</reference>
<keyword evidence="13" id="KW-1015">Disulfide bond</keyword>
<dbReference type="SMART" id="SM00108">
    <property type="entry name" value="B_lectin"/>
    <property type="match status" value="1"/>
</dbReference>
<feature type="compositionally biased region" description="Polar residues" evidence="20">
    <location>
        <begin position="792"/>
        <end position="808"/>
    </location>
</feature>
<dbReference type="InterPro" id="IPR036426">
    <property type="entry name" value="Bulb-type_lectin_dom_sf"/>
</dbReference>
<dbReference type="FunFam" id="3.30.200.20:FF:000330">
    <property type="entry name" value="G-type lectin S-receptor-like serine/threonine-protein kinase At4g03230"/>
    <property type="match status" value="1"/>
</dbReference>
<dbReference type="CDD" id="cd14066">
    <property type="entry name" value="STKc_IRAK"/>
    <property type="match status" value="1"/>
</dbReference>
<feature type="domain" description="Protein kinase" evidence="23">
    <location>
        <begin position="498"/>
        <end position="783"/>
    </location>
</feature>
<dbReference type="SUPFAM" id="SSF51110">
    <property type="entry name" value="alpha-D-mannose-specific plant lectins"/>
    <property type="match status" value="1"/>
</dbReference>
<feature type="domain" description="Apple" evidence="26">
    <location>
        <begin position="336"/>
        <end position="418"/>
    </location>
</feature>
<dbReference type="InterPro" id="IPR001480">
    <property type="entry name" value="Bulb-type_lectin_dom"/>
</dbReference>
<evidence type="ECO:0000256" key="21">
    <source>
        <dbReference type="SAM" id="Phobius"/>
    </source>
</evidence>
<dbReference type="InterPro" id="IPR000719">
    <property type="entry name" value="Prot_kinase_dom"/>
</dbReference>
<accession>A0A072TGW7</accession>
<dbReference type="InterPro" id="IPR024171">
    <property type="entry name" value="SRK-like_kinase"/>
</dbReference>
<evidence type="ECO:0000256" key="3">
    <source>
        <dbReference type="ARBA" id="ARBA00022527"/>
    </source>
</evidence>
<keyword evidence="6 22" id="KW-0732">Signal</keyword>
<evidence type="ECO:0000256" key="13">
    <source>
        <dbReference type="ARBA" id="ARBA00023157"/>
    </source>
</evidence>
<reference evidence="28" key="4">
    <citation type="journal article" date="2018" name="Nat. Plants">
        <title>Whole-genome landscape of Medicago truncatula symbiotic genes.</title>
        <authorList>
            <person name="Pecrix Y."/>
            <person name="Gamas P."/>
            <person name="Carrere S."/>
        </authorList>
    </citation>
    <scope>NUCLEOTIDE SEQUENCE</scope>
    <source>
        <tissue evidence="28">Leaves</tissue>
    </source>
</reference>
<dbReference type="EC" id="2.7.11.1" evidence="18"/>
<evidence type="ECO:0000256" key="16">
    <source>
        <dbReference type="ARBA" id="ARBA00047899"/>
    </source>
</evidence>
<dbReference type="Pfam" id="PF08276">
    <property type="entry name" value="PAN_2"/>
    <property type="match status" value="1"/>
</dbReference>
<evidence type="ECO:0000256" key="11">
    <source>
        <dbReference type="ARBA" id="ARBA00022989"/>
    </source>
</evidence>
<dbReference type="KEGG" id="mtr:25480228"/>
<dbReference type="EMBL" id="KL402815">
    <property type="protein sequence ID" value="KEH16804.1"/>
    <property type="molecule type" value="Genomic_DNA"/>
</dbReference>
<evidence type="ECO:0000256" key="2">
    <source>
        <dbReference type="ARBA" id="ARBA00022475"/>
    </source>
</evidence>
<feature type="chain" id="PRO_5014498674" description="Receptor-like serine/threonine-protein kinase" evidence="22">
    <location>
        <begin position="24"/>
        <end position="815"/>
    </location>
</feature>
<reference evidence="27 30" key="2">
    <citation type="journal article" date="2014" name="BMC Genomics">
        <title>An improved genome release (version Mt4.0) for the model legume Medicago truncatula.</title>
        <authorList>
            <person name="Tang H."/>
            <person name="Krishnakumar V."/>
            <person name="Bidwell S."/>
            <person name="Rosen B."/>
            <person name="Chan A."/>
            <person name="Zhou S."/>
            <person name="Gentzbittel L."/>
            <person name="Childs K.L."/>
            <person name="Yandell M."/>
            <person name="Gundlach H."/>
            <person name="Mayer K.F."/>
            <person name="Schwartz D.C."/>
            <person name="Town C.D."/>
        </authorList>
    </citation>
    <scope>GENOME REANNOTATION</scope>
    <source>
        <strain evidence="27">A17</strain>
        <strain evidence="29 30">cv. Jemalong A17</strain>
    </source>
</reference>
<keyword evidence="7" id="KW-0430">Lectin</keyword>
<keyword evidence="30" id="KW-1185">Reference proteome</keyword>
<dbReference type="SMART" id="SM00473">
    <property type="entry name" value="PAN_AP"/>
    <property type="match status" value="1"/>
</dbReference>
<dbReference type="Pfam" id="PF00954">
    <property type="entry name" value="S_locus_glycop"/>
    <property type="match status" value="1"/>
</dbReference>
<feature type="signal peptide" evidence="22">
    <location>
        <begin position="1"/>
        <end position="23"/>
    </location>
</feature>
<evidence type="ECO:0000313" key="30">
    <source>
        <dbReference type="Proteomes" id="UP000002051"/>
    </source>
</evidence>
<comment type="catalytic activity">
    <reaction evidence="16 18">
        <text>L-threonyl-[protein] + ATP = O-phospho-L-threonyl-[protein] + ADP + H(+)</text>
        <dbReference type="Rhea" id="RHEA:46608"/>
        <dbReference type="Rhea" id="RHEA-COMP:11060"/>
        <dbReference type="Rhea" id="RHEA-COMP:11605"/>
        <dbReference type="ChEBI" id="CHEBI:15378"/>
        <dbReference type="ChEBI" id="CHEBI:30013"/>
        <dbReference type="ChEBI" id="CHEBI:30616"/>
        <dbReference type="ChEBI" id="CHEBI:61977"/>
        <dbReference type="ChEBI" id="CHEBI:456216"/>
        <dbReference type="EC" id="2.7.11.1"/>
    </reaction>
</comment>
<dbReference type="PANTHER" id="PTHR27002:SF932">
    <property type="entry name" value="RECEPTOR-LIKE SERINE_THREONINE-PROTEIN KINASE"/>
    <property type="match status" value="1"/>
</dbReference>
<dbReference type="InterPro" id="IPR003609">
    <property type="entry name" value="Pan_app"/>
</dbReference>
<evidence type="ECO:0000256" key="15">
    <source>
        <dbReference type="ARBA" id="ARBA00023180"/>
    </source>
</evidence>
<dbReference type="Proteomes" id="UP000002051">
    <property type="component" value="Unassembled WGS sequence"/>
</dbReference>
<dbReference type="FunFam" id="1.10.510.10:FF:000060">
    <property type="entry name" value="G-type lectin S-receptor-like serine/threonine-protein kinase"/>
    <property type="match status" value="1"/>
</dbReference>
<evidence type="ECO:0000256" key="1">
    <source>
        <dbReference type="ARBA" id="ARBA00004251"/>
    </source>
</evidence>
<dbReference type="GO" id="GO:0005524">
    <property type="term" value="F:ATP binding"/>
    <property type="evidence" value="ECO:0007669"/>
    <property type="project" value="UniProtKB-KW"/>
</dbReference>
<dbReference type="CDD" id="cd00028">
    <property type="entry name" value="B_lectin"/>
    <property type="match status" value="1"/>
</dbReference>
<feature type="region of interest" description="Disordered" evidence="20">
    <location>
        <begin position="790"/>
        <end position="815"/>
    </location>
</feature>
<dbReference type="GO" id="GO:0004674">
    <property type="term" value="F:protein serine/threonine kinase activity"/>
    <property type="evidence" value="ECO:0000318"/>
    <property type="project" value="GO_Central"/>
</dbReference>
<evidence type="ECO:0000256" key="18">
    <source>
        <dbReference type="PIRNR" id="PIRNR000641"/>
    </source>
</evidence>
<organism evidence="27 30">
    <name type="scientific">Medicago truncatula</name>
    <name type="common">Barrel medic</name>
    <name type="synonym">Medicago tribuloides</name>
    <dbReference type="NCBI Taxonomy" id="3880"/>
    <lineage>
        <taxon>Eukaryota</taxon>
        <taxon>Viridiplantae</taxon>
        <taxon>Streptophyta</taxon>
        <taxon>Embryophyta</taxon>
        <taxon>Tracheophyta</taxon>
        <taxon>Spermatophyta</taxon>
        <taxon>Magnoliopsida</taxon>
        <taxon>eudicotyledons</taxon>
        <taxon>Gunneridae</taxon>
        <taxon>Pentapetalae</taxon>
        <taxon>rosids</taxon>
        <taxon>fabids</taxon>
        <taxon>Fabales</taxon>
        <taxon>Fabaceae</taxon>
        <taxon>Papilionoideae</taxon>
        <taxon>50 kb inversion clade</taxon>
        <taxon>NPAAA clade</taxon>
        <taxon>Hologalegina</taxon>
        <taxon>IRL clade</taxon>
        <taxon>Trifolieae</taxon>
        <taxon>Medicago</taxon>
    </lineage>
</organism>
<comment type="similarity">
    <text evidence="18">Belongs to the protein kinase superfamily. Ser/Thr protein kinase family.</text>
</comment>
<keyword evidence="15" id="KW-0325">Glycoprotein</keyword>
<feature type="domain" description="EGF-like" evidence="24">
    <location>
        <begin position="281"/>
        <end position="317"/>
    </location>
</feature>
<dbReference type="InterPro" id="IPR011009">
    <property type="entry name" value="Kinase-like_dom_sf"/>
</dbReference>
<dbReference type="GO" id="GO:0005886">
    <property type="term" value="C:plasma membrane"/>
    <property type="evidence" value="ECO:0000318"/>
    <property type="project" value="GO_Central"/>
</dbReference>
<dbReference type="InterPro" id="IPR001245">
    <property type="entry name" value="Ser-Thr/Tyr_kinase_cat_dom"/>
</dbReference>
<evidence type="ECO:0000256" key="22">
    <source>
        <dbReference type="SAM" id="SignalP"/>
    </source>
</evidence>
<dbReference type="PROSITE" id="PS50948">
    <property type="entry name" value="PAN"/>
    <property type="match status" value="1"/>
</dbReference>
<keyword evidence="9 18" id="KW-0418">Kinase</keyword>